<evidence type="ECO:0000256" key="1">
    <source>
        <dbReference type="SAM" id="Phobius"/>
    </source>
</evidence>
<dbReference type="OrthoDB" id="1519827at2759"/>
<dbReference type="EMBL" id="CM007901">
    <property type="protein sequence ID" value="OTG04379.1"/>
    <property type="molecule type" value="Genomic_DNA"/>
</dbReference>
<protein>
    <submittedName>
        <fullName evidence="3">Uncharacterized protein</fullName>
    </submittedName>
</protein>
<evidence type="ECO:0000313" key="4">
    <source>
        <dbReference type="Proteomes" id="UP000215914"/>
    </source>
</evidence>
<name>A0A251T0N8_HELAN</name>
<reference evidence="2 4" key="1">
    <citation type="journal article" date="2017" name="Nature">
        <title>The sunflower genome provides insights into oil metabolism, flowering and Asterid evolution.</title>
        <authorList>
            <person name="Badouin H."/>
            <person name="Gouzy J."/>
            <person name="Grassa C.J."/>
            <person name="Murat F."/>
            <person name="Staton S.E."/>
            <person name="Cottret L."/>
            <person name="Lelandais-Briere C."/>
            <person name="Owens G.L."/>
            <person name="Carrere S."/>
            <person name="Mayjonade B."/>
            <person name="Legrand L."/>
            <person name="Gill N."/>
            <person name="Kane N.C."/>
            <person name="Bowers J.E."/>
            <person name="Hubner S."/>
            <person name="Bellec A."/>
            <person name="Berard A."/>
            <person name="Berges H."/>
            <person name="Blanchet N."/>
            <person name="Boniface M.C."/>
            <person name="Brunel D."/>
            <person name="Catrice O."/>
            <person name="Chaidir N."/>
            <person name="Claudel C."/>
            <person name="Donnadieu C."/>
            <person name="Faraut T."/>
            <person name="Fievet G."/>
            <person name="Helmstetter N."/>
            <person name="King M."/>
            <person name="Knapp S.J."/>
            <person name="Lai Z."/>
            <person name="Le Paslier M.C."/>
            <person name="Lippi Y."/>
            <person name="Lorenzon L."/>
            <person name="Mandel J.R."/>
            <person name="Marage G."/>
            <person name="Marchand G."/>
            <person name="Marquand E."/>
            <person name="Bret-Mestries E."/>
            <person name="Morien E."/>
            <person name="Nambeesan S."/>
            <person name="Nguyen T."/>
            <person name="Pegot-Espagnet P."/>
            <person name="Pouilly N."/>
            <person name="Raftis F."/>
            <person name="Sallet E."/>
            <person name="Schiex T."/>
            <person name="Thomas J."/>
            <person name="Vandecasteele C."/>
            <person name="Vares D."/>
            <person name="Vear F."/>
            <person name="Vautrin S."/>
            <person name="Crespi M."/>
            <person name="Mangin B."/>
            <person name="Burke J.M."/>
            <person name="Salse J."/>
            <person name="Munos S."/>
            <person name="Vincourt P."/>
            <person name="Rieseberg L.H."/>
            <person name="Langlade N.B."/>
        </authorList>
    </citation>
    <scope>NUCLEOTIDE SEQUENCE [LARGE SCALE GENOMIC DNA]</scope>
    <source>
        <strain evidence="4">cv. SF193</strain>
        <tissue evidence="2">Leaves</tissue>
    </source>
</reference>
<accession>A0A251T0N8</accession>
<dbReference type="Proteomes" id="UP000215914">
    <property type="component" value="Chromosome 12"/>
</dbReference>
<dbReference type="PANTHER" id="PTHR31549">
    <property type="entry name" value="PROTEIN, PUTATIVE (DUF247)-RELATED-RELATED"/>
    <property type="match status" value="1"/>
</dbReference>
<evidence type="ECO:0000313" key="3">
    <source>
        <dbReference type="EMBL" id="OTG04379.1"/>
    </source>
</evidence>
<dbReference type="OMA" id="EERWTTE"/>
<dbReference type="InterPro" id="IPR004158">
    <property type="entry name" value="DUF247_pln"/>
</dbReference>
<organism evidence="3 4">
    <name type="scientific">Helianthus annuus</name>
    <name type="common">Common sunflower</name>
    <dbReference type="NCBI Taxonomy" id="4232"/>
    <lineage>
        <taxon>Eukaryota</taxon>
        <taxon>Viridiplantae</taxon>
        <taxon>Streptophyta</taxon>
        <taxon>Embryophyta</taxon>
        <taxon>Tracheophyta</taxon>
        <taxon>Spermatophyta</taxon>
        <taxon>Magnoliopsida</taxon>
        <taxon>eudicotyledons</taxon>
        <taxon>Gunneridae</taxon>
        <taxon>Pentapetalae</taxon>
        <taxon>asterids</taxon>
        <taxon>campanulids</taxon>
        <taxon>Asterales</taxon>
        <taxon>Asteraceae</taxon>
        <taxon>Asteroideae</taxon>
        <taxon>Heliantheae alliance</taxon>
        <taxon>Heliantheae</taxon>
        <taxon>Helianthus</taxon>
    </lineage>
</organism>
<dbReference type="Gramene" id="mRNA:HanXRQr2_Chr12g0530141">
    <property type="protein sequence ID" value="CDS:HanXRQr2_Chr12g0530141.1"/>
    <property type="gene ID" value="HanXRQr2_Chr12g0530141"/>
</dbReference>
<dbReference type="Pfam" id="PF03140">
    <property type="entry name" value="DUF247"/>
    <property type="match status" value="1"/>
</dbReference>
<dbReference type="EMBL" id="MNCJ02000327">
    <property type="protein sequence ID" value="KAF5776968.1"/>
    <property type="molecule type" value="Genomic_DNA"/>
</dbReference>
<keyword evidence="1" id="KW-1133">Transmembrane helix</keyword>
<evidence type="ECO:0000313" key="2">
    <source>
        <dbReference type="EMBL" id="KAF5776968.1"/>
    </source>
</evidence>
<proteinExistence type="predicted"/>
<keyword evidence="4" id="KW-1185">Reference proteome</keyword>
<dbReference type="AlphaFoldDB" id="A0A251T0N8"/>
<reference evidence="3" key="2">
    <citation type="submission" date="2017-02" db="EMBL/GenBank/DDBJ databases">
        <title>Sunflower complete genome.</title>
        <authorList>
            <person name="Langlade N."/>
            <person name="Munos S."/>
        </authorList>
    </citation>
    <scope>NUCLEOTIDE SEQUENCE [LARGE SCALE GENOMIC DNA]</scope>
    <source>
        <tissue evidence="3">Leaves</tissue>
    </source>
</reference>
<keyword evidence="1" id="KW-0812">Transmembrane</keyword>
<gene>
    <name evidence="3" type="ORF">HannXRQ_Chr12g0361601</name>
    <name evidence="2" type="ORF">HanXRQr2_Chr12g0530141</name>
</gene>
<sequence>MEQKKLGVIGKILWDNEVKDFELTVLNKVKKIVPIVRSCYDMFLKGDDEHLAWIFAIDGLFLLNMFHTYNMDTDREMEEYLFTLKNTIKEKIESKSIKIEESVDIPRLLLRYKGIFVTEDNYIEWEQAFSLPHYEPQLPKVGPELRSMLQDVMMVENQVPFIVLKEIYEALHSSSSSGTCSSHDSANNVFFSPSKFHIFCKIHSPLKLCSKRIAPYKVDHLLQYMYYSIVENVPVRKPTEFVPECKIFFQAVNFVKQIPYNEIVQAYEQTISILESFCQSEPVIPSASELHDKAGFRFYSLEEDQGVKNIRISGKDVYLPTVTLNTDSDVILRNLVAYETLTTAKSLPLTEFMFLMCALVVNENDVKILENVIKGDLDAGEVSKLFTEMRSSLPPIKMEKESKVQVVIDEINKVYNSRLQMKPYLFFKKLAHWLLSALRVIGGFVGSSWKIVAFIVSIVMVVFLTLQAYCDVYGCNK</sequence>
<reference evidence="2" key="3">
    <citation type="submission" date="2020-06" db="EMBL/GenBank/DDBJ databases">
        <title>Helianthus annuus Genome sequencing and assembly Release 2.</title>
        <authorList>
            <person name="Gouzy J."/>
            <person name="Langlade N."/>
            <person name="Munos S."/>
        </authorList>
    </citation>
    <scope>NUCLEOTIDE SEQUENCE</scope>
    <source>
        <tissue evidence="2">Leaves</tissue>
    </source>
</reference>
<keyword evidence="1" id="KW-0472">Membrane</keyword>
<feature type="transmembrane region" description="Helical" evidence="1">
    <location>
        <begin position="451"/>
        <end position="470"/>
    </location>
</feature>
<dbReference type="InParanoid" id="A0A251T0N8"/>
<dbReference type="PANTHER" id="PTHR31549:SF307">
    <property type="match status" value="1"/>
</dbReference>